<dbReference type="PANTHER" id="PTHR15681:SF1">
    <property type="entry name" value="MAD2L1-BINDING PROTEIN"/>
    <property type="match status" value="1"/>
</dbReference>
<dbReference type="Proteomes" id="UP000504606">
    <property type="component" value="Unplaced"/>
</dbReference>
<dbReference type="GO" id="GO:0005634">
    <property type="term" value="C:nucleus"/>
    <property type="evidence" value="ECO:0007669"/>
    <property type="project" value="InterPro"/>
</dbReference>
<protein>
    <submittedName>
        <fullName evidence="2">MAD2L1-binding protein</fullName>
    </submittedName>
</protein>
<dbReference type="InterPro" id="IPR053729">
    <property type="entry name" value="MAD2L1BP_domain_sf"/>
</dbReference>
<dbReference type="GO" id="GO:0007096">
    <property type="term" value="P:regulation of exit from mitosis"/>
    <property type="evidence" value="ECO:0007669"/>
    <property type="project" value="InterPro"/>
</dbReference>
<keyword evidence="1" id="KW-1185">Reference proteome</keyword>
<dbReference type="PANTHER" id="PTHR15681">
    <property type="entry name" value="MAD2L1-BINDING PROTEIN"/>
    <property type="match status" value="1"/>
</dbReference>
<reference evidence="2" key="1">
    <citation type="submission" date="2025-08" db="UniProtKB">
        <authorList>
            <consortium name="RefSeq"/>
        </authorList>
    </citation>
    <scope>IDENTIFICATION</scope>
    <source>
        <tissue evidence="2">Whole organism</tissue>
    </source>
</reference>
<dbReference type="RefSeq" id="XP_026275432.1">
    <property type="nucleotide sequence ID" value="XM_026419647.2"/>
</dbReference>
<gene>
    <name evidence="2" type="primary">LOC113204477</name>
</gene>
<name>A0A6J1S345_FRAOC</name>
<sequence length="287" mass="32645">MPAPVLIDVNLKDVLTASMCSHLAIEFFKHIAYQRQQLPFPYKQLQSVIRRKDTLETNADDQPVDNTSGRTIHRSCQVVQAETEFKKVKAIMESMQTAFQCLEEEICNANGMVEEVAMILGATPLSPRDVYRFQYPPLLHGHLDSKHPHQSSLLELFRCLISSEQLHTFFNQPLSPTNMYLFLRKNNTDLVSCGFSPKERYNIPMSGKHAIIRLMPPTSLPKCICGGTNIFSDKPKDQNDSHVEHVIESKPDEPQGLLWFQAHHTLKGFKDVKINGTSVSTVWLQSR</sequence>
<dbReference type="AlphaFoldDB" id="A0A6J1S345"/>
<dbReference type="InterPro" id="IPR009511">
    <property type="entry name" value="MAD1/Cdc20-bound-Mad2-bd"/>
</dbReference>
<accession>A0A6J1S345</accession>
<evidence type="ECO:0000313" key="2">
    <source>
        <dbReference type="RefSeq" id="XP_026275432.1"/>
    </source>
</evidence>
<dbReference type="GeneID" id="113204477"/>
<dbReference type="Gene3D" id="3.30.900.20">
    <property type="match status" value="1"/>
</dbReference>
<organism evidence="1 2">
    <name type="scientific">Frankliniella occidentalis</name>
    <name type="common">Western flower thrips</name>
    <name type="synonym">Euthrips occidentalis</name>
    <dbReference type="NCBI Taxonomy" id="133901"/>
    <lineage>
        <taxon>Eukaryota</taxon>
        <taxon>Metazoa</taxon>
        <taxon>Ecdysozoa</taxon>
        <taxon>Arthropoda</taxon>
        <taxon>Hexapoda</taxon>
        <taxon>Insecta</taxon>
        <taxon>Pterygota</taxon>
        <taxon>Neoptera</taxon>
        <taxon>Paraneoptera</taxon>
        <taxon>Thysanoptera</taxon>
        <taxon>Terebrantia</taxon>
        <taxon>Thripoidea</taxon>
        <taxon>Thripidae</taxon>
        <taxon>Frankliniella</taxon>
    </lineage>
</organism>
<evidence type="ECO:0000313" key="1">
    <source>
        <dbReference type="Proteomes" id="UP000504606"/>
    </source>
</evidence>
<proteinExistence type="predicted"/>
<dbReference type="OrthoDB" id="6334764at2759"/>
<dbReference type="Pfam" id="PF06581">
    <property type="entry name" value="p31comet"/>
    <property type="match status" value="1"/>
</dbReference>
<dbReference type="KEGG" id="foc:113204477"/>